<accession>A0A2Z4Q707</accession>
<name>A0A2Z4Q707_9CAUD</name>
<keyword evidence="1" id="KW-0175">Coiled coil</keyword>
<dbReference type="Proteomes" id="UP000250990">
    <property type="component" value="Segment"/>
</dbReference>
<evidence type="ECO:0000313" key="3">
    <source>
        <dbReference type="Proteomes" id="UP000250990"/>
    </source>
</evidence>
<organism evidence="2 3">
    <name type="scientific">Microbacterium phage Percival</name>
    <dbReference type="NCBI Taxonomy" id="2201439"/>
    <lineage>
        <taxon>Viruses</taxon>
        <taxon>Duplodnaviria</taxon>
        <taxon>Heunggongvirae</taxon>
        <taxon>Uroviricota</taxon>
        <taxon>Caudoviricetes</taxon>
        <taxon>Casidaviridae</taxon>
        <taxon>Percivalvirus</taxon>
        <taxon>Percivalvirus percival</taxon>
    </lineage>
</organism>
<reference evidence="3" key="1">
    <citation type="submission" date="2018-04" db="EMBL/GenBank/DDBJ databases">
        <authorList>
            <person name="Go L.Y."/>
            <person name="Mitchell J.A."/>
        </authorList>
    </citation>
    <scope>NUCLEOTIDE SEQUENCE [LARGE SCALE GENOMIC DNA]</scope>
</reference>
<dbReference type="EMBL" id="MH271308">
    <property type="protein sequence ID" value="AWY05750.1"/>
    <property type="molecule type" value="Genomic_DNA"/>
</dbReference>
<keyword evidence="3" id="KW-1185">Reference proteome</keyword>
<evidence type="ECO:0000256" key="1">
    <source>
        <dbReference type="SAM" id="Coils"/>
    </source>
</evidence>
<protein>
    <submittedName>
        <fullName evidence="2">Uncharacterized protein</fullName>
    </submittedName>
</protein>
<feature type="coiled-coil region" evidence="1">
    <location>
        <begin position="51"/>
        <end position="99"/>
    </location>
</feature>
<proteinExistence type="predicted"/>
<sequence length="131" mass="14682">MTIATPDHRRRLRRILEGHEHPYAEEQKVTVPRAALEALLSDHYVTTFGNMVDAMREAARYKLQLTAARKKLGLVEGRLADARGERDAAQDTLTAVREALSAHPRCERHALDAVVTCGWKMAVLDIQEVLA</sequence>
<evidence type="ECO:0000313" key="2">
    <source>
        <dbReference type="EMBL" id="AWY05750.1"/>
    </source>
</evidence>
<gene>
    <name evidence="2" type="primary">64</name>
    <name evidence="2" type="ORF">PBI_PERCIVAL_64</name>
</gene>